<dbReference type="PANTHER" id="PTHR23430">
    <property type="entry name" value="HISTONE H2A"/>
    <property type="match status" value="1"/>
</dbReference>
<comment type="subunit">
    <text evidence="8">The nucleosome is a histone octamer containing two molecules each of H2A, H2B, H3 and H4 assembled in one H3-H4 heterotetramer and two H2A-H2B heterodimers. May be incorporated into a proportion of nucleosomes, replacing one or more H2A molecules.</text>
</comment>
<comment type="subunit">
    <text evidence="9">The nucleosome is a histone octamer containing two molecules each of H2A, H2B, H3 and H4 assembled in one H3-H4 heterotetramer and two H2A-H2B heterodimers. The octamer wraps approximately 147 bp of DNA.</text>
</comment>
<evidence type="ECO:0000256" key="9">
    <source>
        <dbReference type="RuleBase" id="RU003767"/>
    </source>
</evidence>
<dbReference type="GeneID" id="302783"/>
<dbReference type="GO" id="GO:0005634">
    <property type="term" value="C:nucleus"/>
    <property type="evidence" value="ECO:0007669"/>
    <property type="project" value="UniProtKB-SubCell"/>
</dbReference>
<dbReference type="PRINTS" id="PR00620">
    <property type="entry name" value="HISTONEH2A"/>
</dbReference>
<dbReference type="RGD" id="1561666">
    <property type="gene designation" value="H2ab2"/>
</dbReference>
<reference evidence="11" key="1">
    <citation type="journal article" date="2005" name="Genome Res.">
        <title>Gene and alternative splicing annotation with AIR.</title>
        <authorList>
            <person name="Florea L."/>
            <person name="Di Francesco V."/>
            <person name="Miller J."/>
            <person name="Turner R."/>
            <person name="Yao A."/>
            <person name="Harris M."/>
            <person name="Walenz B."/>
            <person name="Mobarry C."/>
            <person name="Merkulov G.V."/>
            <person name="Charlab R."/>
            <person name="Dew I."/>
            <person name="Deng Z."/>
            <person name="Istrail S."/>
            <person name="Li P."/>
            <person name="Sutton G."/>
        </authorList>
    </citation>
    <scope>NUCLEOTIDE SEQUENCE</scope>
    <source>
        <strain evidence="11">BN</strain>
    </source>
</reference>
<dbReference type="KEGG" id="rno:302783"/>
<evidence type="ECO:0000256" key="6">
    <source>
        <dbReference type="ARBA" id="ARBA00023242"/>
    </source>
</evidence>
<dbReference type="FunFam" id="1.10.20.10:FF:000097">
    <property type="entry name" value="Histone H2A"/>
    <property type="match status" value="1"/>
</dbReference>
<evidence type="ECO:0000256" key="1">
    <source>
        <dbReference type="ARBA" id="ARBA00004123"/>
    </source>
</evidence>
<dbReference type="SMR" id="A6IVB5"/>
<dbReference type="GO" id="GO:0046982">
    <property type="term" value="F:protein heterodimerization activity"/>
    <property type="evidence" value="ECO:0007669"/>
    <property type="project" value="InterPro"/>
</dbReference>
<dbReference type="InterPro" id="IPR002119">
    <property type="entry name" value="Histone_H2A"/>
</dbReference>
<evidence type="ECO:0000256" key="3">
    <source>
        <dbReference type="ARBA" id="ARBA00010691"/>
    </source>
</evidence>
<dbReference type="AGR" id="RGD:1561666"/>
<evidence type="ECO:0000256" key="7">
    <source>
        <dbReference type="ARBA" id="ARBA00023269"/>
    </source>
</evidence>
<proteinExistence type="inferred from homology"/>
<comment type="similarity">
    <text evidence="3 9">Belongs to the histone H2A family.</text>
</comment>
<feature type="region of interest" description="Disordered" evidence="10">
    <location>
        <begin position="1"/>
        <end position="21"/>
    </location>
</feature>
<dbReference type="EMBL" id="CH473969">
    <property type="protein sequence ID" value="EDM07065.1"/>
    <property type="molecule type" value="Genomic_DNA"/>
</dbReference>
<name>A6IVB5_RAT</name>
<dbReference type="Gene3D" id="1.10.20.10">
    <property type="entry name" value="Histone, subunit A"/>
    <property type="match status" value="1"/>
</dbReference>
<evidence type="ECO:0000256" key="2">
    <source>
        <dbReference type="ARBA" id="ARBA00004286"/>
    </source>
</evidence>
<keyword evidence="5 9" id="KW-0238">DNA-binding</keyword>
<evidence type="ECO:0000313" key="12">
    <source>
        <dbReference type="RGD" id="1561666"/>
    </source>
</evidence>
<gene>
    <name evidence="12" type="primary">H2ab2</name>
    <name evidence="12" type="synonym">H2ab3</name>
    <name evidence="11" type="synonym">RGD1561666_predicted</name>
    <name evidence="11" type="ORF">rCG_38048</name>
</gene>
<evidence type="ECO:0000256" key="4">
    <source>
        <dbReference type="ARBA" id="ARBA00022454"/>
    </source>
</evidence>
<accession>A6IVB5</accession>
<dbReference type="SUPFAM" id="SSF47113">
    <property type="entry name" value="Histone-fold"/>
    <property type="match status" value="1"/>
</dbReference>
<dbReference type="SMART" id="SM00414">
    <property type="entry name" value="H2A"/>
    <property type="match status" value="1"/>
</dbReference>
<keyword evidence="4 9" id="KW-0158">Chromosome</keyword>
<keyword evidence="6 9" id="KW-0539">Nucleus</keyword>
<organism evidence="11">
    <name type="scientific">Rattus norvegicus</name>
    <name type="common">Rat</name>
    <dbReference type="NCBI Taxonomy" id="10116"/>
    <lineage>
        <taxon>Eukaryota</taxon>
        <taxon>Metazoa</taxon>
        <taxon>Chordata</taxon>
        <taxon>Craniata</taxon>
        <taxon>Vertebrata</taxon>
        <taxon>Euteleostomi</taxon>
        <taxon>Mammalia</taxon>
        <taxon>Eutheria</taxon>
        <taxon>Euarchontoglires</taxon>
        <taxon>Glires</taxon>
        <taxon>Rodentia</taxon>
        <taxon>Myomorpha</taxon>
        <taxon>Muroidea</taxon>
        <taxon>Muridae</taxon>
        <taxon>Murinae</taxon>
        <taxon>Rattus</taxon>
    </lineage>
</organism>
<dbReference type="GO" id="GO:0006397">
    <property type="term" value="P:mRNA processing"/>
    <property type="evidence" value="ECO:0007669"/>
    <property type="project" value="UniProtKB-ARBA"/>
</dbReference>
<dbReference type="CTD" id="474381"/>
<dbReference type="GO" id="GO:0000791">
    <property type="term" value="C:euchromatin"/>
    <property type="evidence" value="ECO:0007669"/>
    <property type="project" value="UniProtKB-ARBA"/>
</dbReference>
<protein>
    <recommendedName>
        <fullName evidence="9">Histone H2A</fullName>
    </recommendedName>
</protein>
<evidence type="ECO:0000313" key="11">
    <source>
        <dbReference type="EMBL" id="EDM07065.1"/>
    </source>
</evidence>
<reference evidence="11" key="2">
    <citation type="submission" date="2005-09" db="EMBL/GenBank/DDBJ databases">
        <authorList>
            <person name="Mural R.J."/>
            <person name="Li P.W."/>
            <person name="Adams M.D."/>
            <person name="Amanatides P.G."/>
            <person name="Baden-Tillson H."/>
            <person name="Barnstead M."/>
            <person name="Chin S.H."/>
            <person name="Dew I."/>
            <person name="Evans C.A."/>
            <person name="Ferriera S."/>
            <person name="Flanigan M."/>
            <person name="Fosler C."/>
            <person name="Glodek A."/>
            <person name="Gu Z."/>
            <person name="Holt R.A."/>
            <person name="Jennings D."/>
            <person name="Kraft C.L."/>
            <person name="Lu F."/>
            <person name="Nguyen T."/>
            <person name="Nusskern D.R."/>
            <person name="Pfannkoch C.M."/>
            <person name="Sitter C."/>
            <person name="Sutton G.G."/>
            <person name="Venter J.C."/>
            <person name="Wang Z."/>
            <person name="Woodage T."/>
            <person name="Zheng X.H."/>
            <person name="Zhong F."/>
        </authorList>
    </citation>
    <scope>NUCLEOTIDE SEQUENCE</scope>
    <source>
        <strain evidence="11">BN</strain>
    </source>
</reference>
<dbReference type="OrthoDB" id="9834532at2759"/>
<comment type="subcellular location">
    <subcellularLocation>
        <location evidence="2">Chromosome</location>
    </subcellularLocation>
    <subcellularLocation>
        <location evidence="1 9">Nucleus</location>
    </subcellularLocation>
</comment>
<dbReference type="GO" id="GO:0006334">
    <property type="term" value="P:nucleosome assembly"/>
    <property type="evidence" value="ECO:0007669"/>
    <property type="project" value="UniProtKB-ARBA"/>
</dbReference>
<dbReference type="RefSeq" id="NP_001100439.1">
    <property type="nucleotide sequence ID" value="NM_001106969.2"/>
</dbReference>
<dbReference type="GO" id="GO:0003677">
    <property type="term" value="F:DNA binding"/>
    <property type="evidence" value="ECO:0007669"/>
    <property type="project" value="UniProtKB-KW"/>
</dbReference>
<evidence type="ECO:0000256" key="8">
    <source>
        <dbReference type="ARBA" id="ARBA00062445"/>
    </source>
</evidence>
<dbReference type="OMA" id="GNEARNC"/>
<dbReference type="Proteomes" id="UP000234681">
    <property type="component" value="Chromosome X"/>
</dbReference>
<keyword evidence="7 9" id="KW-0544">Nucleosome core</keyword>
<sequence length="116" mass="13263">MPRTTENSLRGSSSRRRRRSRTSRAELIFAVSLVEQHLREGGHARRRLSETVPIFLAAILEFLTRRLLELAGNEAQRRGTQSRITPELLDLAVYSNTLLSELFQFITISRVAPAHH</sequence>
<dbReference type="GO" id="GO:0030527">
    <property type="term" value="F:structural constituent of chromatin"/>
    <property type="evidence" value="ECO:0007669"/>
    <property type="project" value="InterPro"/>
</dbReference>
<evidence type="ECO:0000256" key="5">
    <source>
        <dbReference type="ARBA" id="ARBA00023125"/>
    </source>
</evidence>
<dbReference type="AlphaFoldDB" id="A6IVB5"/>
<dbReference type="InterPro" id="IPR009072">
    <property type="entry name" value="Histone-fold"/>
</dbReference>
<evidence type="ECO:0000256" key="10">
    <source>
        <dbReference type="SAM" id="MobiDB-lite"/>
    </source>
</evidence>
<dbReference type="GO" id="GO:0000786">
    <property type="term" value="C:nucleosome"/>
    <property type="evidence" value="ECO:0007669"/>
    <property type="project" value="UniProtKB-KW"/>
</dbReference>